<sequence>MSWLRMDRDQEPRVELVHSGLREQLRLQKQLGRVGRRWVVALSRITGPEEAEKPTAVEARGGRSHDERLPKEAKEGRGREGGRLAVGSGKEEEDDDGGSDG</sequence>
<gene>
    <name evidence="2" type="ORF">B296_00023304</name>
</gene>
<comment type="caution">
    <text evidence="2">The sequence shown here is derived from an EMBL/GenBank/DDBJ whole genome shotgun (WGS) entry which is preliminary data.</text>
</comment>
<feature type="compositionally biased region" description="Basic and acidic residues" evidence="1">
    <location>
        <begin position="50"/>
        <end position="82"/>
    </location>
</feature>
<reference evidence="2 3" key="1">
    <citation type="journal article" date="2014" name="Agronomy (Basel)">
        <title>A Draft Genome Sequence for Ensete ventricosum, the Drought-Tolerant Tree Against Hunger.</title>
        <authorList>
            <person name="Harrison J."/>
            <person name="Moore K.A."/>
            <person name="Paszkiewicz K."/>
            <person name="Jones T."/>
            <person name="Grant M."/>
            <person name="Ambacheew D."/>
            <person name="Muzemil S."/>
            <person name="Studholme D.J."/>
        </authorList>
    </citation>
    <scope>NUCLEOTIDE SEQUENCE [LARGE SCALE GENOMIC DNA]</scope>
</reference>
<feature type="compositionally biased region" description="Acidic residues" evidence="1">
    <location>
        <begin position="91"/>
        <end position="101"/>
    </location>
</feature>
<evidence type="ECO:0000313" key="2">
    <source>
        <dbReference type="EMBL" id="RRT80445.1"/>
    </source>
</evidence>
<dbReference type="Proteomes" id="UP000287651">
    <property type="component" value="Unassembled WGS sequence"/>
</dbReference>
<organism evidence="2 3">
    <name type="scientific">Ensete ventricosum</name>
    <name type="common">Abyssinian banana</name>
    <name type="synonym">Musa ensete</name>
    <dbReference type="NCBI Taxonomy" id="4639"/>
    <lineage>
        <taxon>Eukaryota</taxon>
        <taxon>Viridiplantae</taxon>
        <taxon>Streptophyta</taxon>
        <taxon>Embryophyta</taxon>
        <taxon>Tracheophyta</taxon>
        <taxon>Spermatophyta</taxon>
        <taxon>Magnoliopsida</taxon>
        <taxon>Liliopsida</taxon>
        <taxon>Zingiberales</taxon>
        <taxon>Musaceae</taxon>
        <taxon>Ensete</taxon>
    </lineage>
</organism>
<accession>A0A427AW58</accession>
<feature type="non-terminal residue" evidence="2">
    <location>
        <position position="101"/>
    </location>
</feature>
<dbReference type="EMBL" id="AMZH03001139">
    <property type="protein sequence ID" value="RRT80445.1"/>
    <property type="molecule type" value="Genomic_DNA"/>
</dbReference>
<dbReference type="AlphaFoldDB" id="A0A427AW58"/>
<evidence type="ECO:0000256" key="1">
    <source>
        <dbReference type="SAM" id="MobiDB-lite"/>
    </source>
</evidence>
<evidence type="ECO:0000313" key="3">
    <source>
        <dbReference type="Proteomes" id="UP000287651"/>
    </source>
</evidence>
<proteinExistence type="predicted"/>
<protein>
    <submittedName>
        <fullName evidence="2">Uncharacterized protein</fullName>
    </submittedName>
</protein>
<feature type="region of interest" description="Disordered" evidence="1">
    <location>
        <begin position="46"/>
        <end position="101"/>
    </location>
</feature>
<name>A0A427AW58_ENSVE</name>